<evidence type="ECO:0000256" key="6">
    <source>
        <dbReference type="ARBA" id="ARBA00022747"/>
    </source>
</evidence>
<evidence type="ECO:0000256" key="4">
    <source>
        <dbReference type="ARBA" id="ARBA00022679"/>
    </source>
</evidence>
<evidence type="ECO:0000313" key="10">
    <source>
        <dbReference type="EMBL" id="PWB02061.1"/>
    </source>
</evidence>
<protein>
    <recommendedName>
        <fullName evidence="2">site-specific DNA-methyltransferase (cytosine-N(4)-specific)</fullName>
        <ecNumber evidence="2">2.1.1.113</ecNumber>
    </recommendedName>
</protein>
<keyword evidence="3 10" id="KW-0489">Methyltransferase</keyword>
<dbReference type="InterPro" id="IPR002941">
    <property type="entry name" value="DNA_methylase_N4/N6"/>
</dbReference>
<gene>
    <name evidence="10" type="ORF">C5O23_07850</name>
</gene>
<dbReference type="EMBL" id="PUEC01000016">
    <property type="protein sequence ID" value="PWB02061.1"/>
    <property type="molecule type" value="Genomic_DNA"/>
</dbReference>
<evidence type="ECO:0000256" key="5">
    <source>
        <dbReference type="ARBA" id="ARBA00022691"/>
    </source>
</evidence>
<comment type="catalytic activity">
    <reaction evidence="8">
        <text>a 2'-deoxycytidine in DNA + S-adenosyl-L-methionine = an N(4)-methyl-2'-deoxycytidine in DNA + S-adenosyl-L-homocysteine + H(+)</text>
        <dbReference type="Rhea" id="RHEA:16857"/>
        <dbReference type="Rhea" id="RHEA-COMP:11369"/>
        <dbReference type="Rhea" id="RHEA-COMP:13674"/>
        <dbReference type="ChEBI" id="CHEBI:15378"/>
        <dbReference type="ChEBI" id="CHEBI:57856"/>
        <dbReference type="ChEBI" id="CHEBI:59789"/>
        <dbReference type="ChEBI" id="CHEBI:85452"/>
        <dbReference type="ChEBI" id="CHEBI:137933"/>
        <dbReference type="EC" id="2.1.1.113"/>
    </reaction>
</comment>
<dbReference type="GO" id="GO:0009307">
    <property type="term" value="P:DNA restriction-modification system"/>
    <property type="evidence" value="ECO:0007669"/>
    <property type="project" value="UniProtKB-KW"/>
</dbReference>
<dbReference type="AlphaFoldDB" id="A0A2V1IPY4"/>
<keyword evidence="11" id="KW-1185">Reference proteome</keyword>
<dbReference type="GO" id="GO:0008170">
    <property type="term" value="F:N-methyltransferase activity"/>
    <property type="evidence" value="ECO:0007669"/>
    <property type="project" value="InterPro"/>
</dbReference>
<evidence type="ECO:0000256" key="8">
    <source>
        <dbReference type="ARBA" id="ARBA00049120"/>
    </source>
</evidence>
<keyword evidence="7" id="KW-0238">DNA-binding</keyword>
<dbReference type="RefSeq" id="WP_107032441.1">
    <property type="nucleotide sequence ID" value="NZ_CAOLYA010000015.1"/>
</dbReference>
<evidence type="ECO:0000256" key="3">
    <source>
        <dbReference type="ARBA" id="ARBA00022603"/>
    </source>
</evidence>
<sequence>MISSLFPEYTATDTDNRWKLSSFSAEGFASDSERLRLEEKYWPLADITDRFDRKSVSFQLSKNDSIHSWLKYKEGFSAELVRNLISEFKLQPDDTILDPFMGSGTTALVASAENINSIGYDILPMSAIAIKAKSAVHDYNIAELHQLIEFIASRELPGNYRQETPYITITEDGYPKQNAIELNYFTELIASSDFSDNCKTLFRLCAINILERISYSAKDGQYLRWDIRSPKIIRAIQKREETGRRPMVVKLNKGDIPSFRNAIISELNQFIADIELIRNTMPRRKGCSCDFHEGSVLYKLPLRASESIDAVITSPPYCNRYDYTRTYALELAYLGVSDTRIRQLRQDLLSCTVENKSKVSHLRDFYTSIGRAADFERICGILQSCEPLKEVIEALKLRMANGEINNKGVIPMVEGYFTELTFLFFELFRTCRHSAKVAFVNDNVRYAGEVIPVDFISTAIAEQIGFRPVKIYVLRQQKGNSSQQMKKYGRVALRKSITVWEKP</sequence>
<keyword evidence="4" id="KW-0808">Transferase</keyword>
<evidence type="ECO:0000256" key="7">
    <source>
        <dbReference type="ARBA" id="ARBA00023125"/>
    </source>
</evidence>
<keyword evidence="6" id="KW-0680">Restriction system</keyword>
<feature type="domain" description="DNA methylase N-4/N-6" evidence="9">
    <location>
        <begin position="57"/>
        <end position="122"/>
    </location>
</feature>
<dbReference type="Gene3D" id="3.40.50.150">
    <property type="entry name" value="Vaccinia Virus protein VP39"/>
    <property type="match status" value="2"/>
</dbReference>
<dbReference type="GO" id="GO:0032259">
    <property type="term" value="P:methylation"/>
    <property type="evidence" value="ECO:0007669"/>
    <property type="project" value="UniProtKB-KW"/>
</dbReference>
<evidence type="ECO:0000259" key="9">
    <source>
        <dbReference type="Pfam" id="PF01555"/>
    </source>
</evidence>
<evidence type="ECO:0000256" key="2">
    <source>
        <dbReference type="ARBA" id="ARBA00012185"/>
    </source>
</evidence>
<keyword evidence="5" id="KW-0949">S-adenosyl-L-methionine</keyword>
<reference evidence="11" key="1">
    <citation type="submission" date="2018-02" db="EMBL/GenBank/DDBJ databases">
        <authorList>
            <person name="Clavel T."/>
            <person name="Strowig T."/>
        </authorList>
    </citation>
    <scope>NUCLEOTIDE SEQUENCE [LARGE SCALE GENOMIC DNA]</scope>
    <source>
        <strain evidence="11">DSM 103720</strain>
    </source>
</reference>
<dbReference type="PROSITE" id="PS00093">
    <property type="entry name" value="N4_MTASE"/>
    <property type="match status" value="1"/>
</dbReference>
<name>A0A2V1IPY4_9BACT</name>
<dbReference type="InterPro" id="IPR017985">
    <property type="entry name" value="MeTrfase_CN4_CS"/>
</dbReference>
<comment type="similarity">
    <text evidence="1">Belongs to the N(4)/N(6)-methyltransferase family. N(4) subfamily.</text>
</comment>
<organism evidence="10 11">
    <name type="scientific">Duncaniella muris</name>
    <dbReference type="NCBI Taxonomy" id="2094150"/>
    <lineage>
        <taxon>Bacteria</taxon>
        <taxon>Pseudomonadati</taxon>
        <taxon>Bacteroidota</taxon>
        <taxon>Bacteroidia</taxon>
        <taxon>Bacteroidales</taxon>
        <taxon>Muribaculaceae</taxon>
        <taxon>Duncaniella</taxon>
    </lineage>
</organism>
<evidence type="ECO:0000313" key="11">
    <source>
        <dbReference type="Proteomes" id="UP000244905"/>
    </source>
</evidence>
<evidence type="ECO:0000256" key="1">
    <source>
        <dbReference type="ARBA" id="ARBA00010203"/>
    </source>
</evidence>
<dbReference type="Proteomes" id="UP000244905">
    <property type="component" value="Unassembled WGS sequence"/>
</dbReference>
<dbReference type="GO" id="GO:0003677">
    <property type="term" value="F:DNA binding"/>
    <property type="evidence" value="ECO:0007669"/>
    <property type="project" value="UniProtKB-KW"/>
</dbReference>
<dbReference type="InterPro" id="IPR029063">
    <property type="entry name" value="SAM-dependent_MTases_sf"/>
</dbReference>
<dbReference type="GO" id="GO:0015667">
    <property type="term" value="F:site-specific DNA-methyltransferase (cytosine-N4-specific) activity"/>
    <property type="evidence" value="ECO:0007669"/>
    <property type="project" value="UniProtKB-EC"/>
</dbReference>
<proteinExistence type="inferred from homology"/>
<comment type="caution">
    <text evidence="10">The sequence shown here is derived from an EMBL/GenBank/DDBJ whole genome shotgun (WGS) entry which is preliminary data.</text>
</comment>
<dbReference type="Pfam" id="PF01555">
    <property type="entry name" value="N6_N4_Mtase"/>
    <property type="match status" value="1"/>
</dbReference>
<dbReference type="EC" id="2.1.1.113" evidence="2"/>
<accession>A0A2V1IPY4</accession>
<dbReference type="SUPFAM" id="SSF53335">
    <property type="entry name" value="S-adenosyl-L-methionine-dependent methyltransferases"/>
    <property type="match status" value="2"/>
</dbReference>